<feature type="region of interest" description="Disordered" evidence="1">
    <location>
        <begin position="122"/>
        <end position="168"/>
    </location>
</feature>
<protein>
    <submittedName>
        <fullName evidence="2">Uncharacterized protein</fullName>
    </submittedName>
</protein>
<sequence>MESHAPVQAGARCAVVRAVEFTGQRADRLSGDDDVAHLQIALHRLEGAHQSVPMVEGDHRSVHHHADEAHLCCRGCEHIGALLGRQIHAPMAGRPRCRRRGEGPQHLRHCGHWRLPVRGGAGGPCRGGRCGRQSPDSGCRVRDRRPADAEHHDQQQAHHHRAWLRGSGQRRDELDDMVDVGLRTSGPGIRRSSAQVHGAMLERRPRPRHSPSRPCGELGVSPRPVPILWRIGSGREITIL</sequence>
<feature type="region of interest" description="Disordered" evidence="1">
    <location>
        <begin position="182"/>
        <end position="219"/>
    </location>
</feature>
<gene>
    <name evidence="2" type="ORF">HNR09_002449</name>
</gene>
<reference evidence="2 3" key="1">
    <citation type="submission" date="2020-07" db="EMBL/GenBank/DDBJ databases">
        <title>Sequencing the genomes of 1000 actinobacteria strains.</title>
        <authorList>
            <person name="Klenk H.-P."/>
        </authorList>
    </citation>
    <scope>NUCLEOTIDE SEQUENCE [LARGE SCALE GENOMIC DNA]</scope>
    <source>
        <strain evidence="2 3">DSM 15475</strain>
    </source>
</reference>
<evidence type="ECO:0000256" key="1">
    <source>
        <dbReference type="SAM" id="MobiDB-lite"/>
    </source>
</evidence>
<dbReference type="EMBL" id="JACCFY010000001">
    <property type="protein sequence ID" value="NYJ79038.1"/>
    <property type="molecule type" value="Genomic_DNA"/>
</dbReference>
<name>A0A7Z0KAM5_9MICC</name>
<proteinExistence type="predicted"/>
<dbReference type="Proteomes" id="UP000535437">
    <property type="component" value="Unassembled WGS sequence"/>
</dbReference>
<comment type="caution">
    <text evidence="2">The sequence shown here is derived from an EMBL/GenBank/DDBJ whole genome shotgun (WGS) entry which is preliminary data.</text>
</comment>
<evidence type="ECO:0000313" key="2">
    <source>
        <dbReference type="EMBL" id="NYJ79038.1"/>
    </source>
</evidence>
<accession>A0A7Z0KAM5</accession>
<keyword evidence="3" id="KW-1185">Reference proteome</keyword>
<feature type="compositionally biased region" description="Basic and acidic residues" evidence="1">
    <location>
        <begin position="139"/>
        <end position="156"/>
    </location>
</feature>
<organism evidence="2 3">
    <name type="scientific">Nesterenkonia xinjiangensis</name>
    <dbReference type="NCBI Taxonomy" id="225327"/>
    <lineage>
        <taxon>Bacteria</taxon>
        <taxon>Bacillati</taxon>
        <taxon>Actinomycetota</taxon>
        <taxon>Actinomycetes</taxon>
        <taxon>Micrococcales</taxon>
        <taxon>Micrococcaceae</taxon>
        <taxon>Nesterenkonia</taxon>
    </lineage>
</organism>
<evidence type="ECO:0000313" key="3">
    <source>
        <dbReference type="Proteomes" id="UP000535437"/>
    </source>
</evidence>
<dbReference type="AlphaFoldDB" id="A0A7Z0KAM5"/>